<evidence type="ECO:0000313" key="6">
    <source>
        <dbReference type="EMBL" id="EAW31727.1"/>
    </source>
</evidence>
<dbReference type="eggNOG" id="COG0583">
    <property type="taxonomic scope" value="Bacteria"/>
</dbReference>
<dbReference type="EMBL" id="AAVT01000002">
    <property type="protein sequence ID" value="EAW31727.1"/>
    <property type="molecule type" value="Genomic_DNA"/>
</dbReference>
<comment type="caution">
    <text evidence="6">The sequence shown here is derived from an EMBL/GenBank/DDBJ whole genome shotgun (WGS) entry which is preliminary data.</text>
</comment>
<gene>
    <name evidence="6" type="ORF">GP2143_04735</name>
</gene>
<dbReference type="Proteomes" id="UP000004931">
    <property type="component" value="Unassembled WGS sequence"/>
</dbReference>
<dbReference type="GO" id="GO:0000976">
    <property type="term" value="F:transcription cis-regulatory region binding"/>
    <property type="evidence" value="ECO:0007669"/>
    <property type="project" value="TreeGrafter"/>
</dbReference>
<dbReference type="Pfam" id="PF00126">
    <property type="entry name" value="HTH_1"/>
    <property type="match status" value="1"/>
</dbReference>
<dbReference type="SUPFAM" id="SSF53850">
    <property type="entry name" value="Periplasmic binding protein-like II"/>
    <property type="match status" value="1"/>
</dbReference>
<dbReference type="PRINTS" id="PR00039">
    <property type="entry name" value="HTHLYSR"/>
</dbReference>
<dbReference type="FunFam" id="1.10.10.10:FF:000001">
    <property type="entry name" value="LysR family transcriptional regulator"/>
    <property type="match status" value="1"/>
</dbReference>
<accession>A0YAZ7</accession>
<dbReference type="STRING" id="247633.GP2143_04735"/>
<dbReference type="GO" id="GO:0003700">
    <property type="term" value="F:DNA-binding transcription factor activity"/>
    <property type="evidence" value="ECO:0007669"/>
    <property type="project" value="InterPro"/>
</dbReference>
<keyword evidence="2" id="KW-0805">Transcription regulation</keyword>
<feature type="domain" description="HTH lysR-type" evidence="5">
    <location>
        <begin position="1"/>
        <end position="58"/>
    </location>
</feature>
<dbReference type="PROSITE" id="PS50931">
    <property type="entry name" value="HTH_LYSR"/>
    <property type="match status" value="1"/>
</dbReference>
<evidence type="ECO:0000256" key="3">
    <source>
        <dbReference type="ARBA" id="ARBA00023125"/>
    </source>
</evidence>
<comment type="similarity">
    <text evidence="1">Belongs to the LysR transcriptional regulatory family.</text>
</comment>
<protein>
    <submittedName>
        <fullName evidence="6">Transcriptional regulator, LysR family protein</fullName>
    </submittedName>
</protein>
<sequence length="294" mass="32382">MDTQNLQAFVKVAESRSFSEAAESLHITQPAVSKRIATLEGQLDTRLFDRISRTVQLTEAGAALLPRAEHILQAVRDAKRSIDDLQGDIAGNLSIGISHHIGLHRLPPVLQAFSLRFPKVHFDIDFMDSEEAYEQVTHGRIELGVVTLDPTGNSPLTSKPIWHDQLVVTVARGHPLADISNISPATLSQYRAILPGLNTYTGQIIKALFQQHQLTLDISMSTNYLETIKMMVSIGLGWSVLPHTMIDSTIKALEIDNLQLDRTLGYVHHHKRSLSNAATAFVAALQAEGDFSEA</sequence>
<dbReference type="Pfam" id="PF03466">
    <property type="entry name" value="LysR_substrate"/>
    <property type="match status" value="1"/>
</dbReference>
<organism evidence="6 7">
    <name type="scientific">marine gamma proteobacterium HTCC2143</name>
    <dbReference type="NCBI Taxonomy" id="247633"/>
    <lineage>
        <taxon>Bacteria</taxon>
        <taxon>Pseudomonadati</taxon>
        <taxon>Pseudomonadota</taxon>
        <taxon>Gammaproteobacteria</taxon>
        <taxon>Cellvibrionales</taxon>
        <taxon>Spongiibacteraceae</taxon>
        <taxon>BD1-7 clade</taxon>
    </lineage>
</organism>
<dbReference type="CDD" id="cd05466">
    <property type="entry name" value="PBP2_LTTR_substrate"/>
    <property type="match status" value="1"/>
</dbReference>
<dbReference type="InterPro" id="IPR036388">
    <property type="entry name" value="WH-like_DNA-bd_sf"/>
</dbReference>
<evidence type="ECO:0000259" key="5">
    <source>
        <dbReference type="PROSITE" id="PS50931"/>
    </source>
</evidence>
<evidence type="ECO:0000313" key="7">
    <source>
        <dbReference type="Proteomes" id="UP000004931"/>
    </source>
</evidence>
<dbReference type="InterPro" id="IPR036390">
    <property type="entry name" value="WH_DNA-bd_sf"/>
</dbReference>
<keyword evidence="4" id="KW-0804">Transcription</keyword>
<evidence type="ECO:0000256" key="4">
    <source>
        <dbReference type="ARBA" id="ARBA00023163"/>
    </source>
</evidence>
<dbReference type="InterPro" id="IPR000847">
    <property type="entry name" value="LysR_HTH_N"/>
</dbReference>
<evidence type="ECO:0000256" key="2">
    <source>
        <dbReference type="ARBA" id="ARBA00023015"/>
    </source>
</evidence>
<dbReference type="OrthoDB" id="9785745at2"/>
<name>A0YAZ7_9GAMM</name>
<reference evidence="6 7" key="1">
    <citation type="journal article" date="2010" name="J. Bacteriol.">
        <title>Genome sequence of the oligotrophic marine Gammaproteobacterium HTCC2143, isolated from the Oregon Coast.</title>
        <authorList>
            <person name="Oh H.M."/>
            <person name="Kang I."/>
            <person name="Ferriera S."/>
            <person name="Giovannoni S.J."/>
            <person name="Cho J.C."/>
        </authorList>
    </citation>
    <scope>NUCLEOTIDE SEQUENCE [LARGE SCALE GENOMIC DNA]</scope>
    <source>
        <strain evidence="6 7">HTCC2143</strain>
    </source>
</reference>
<dbReference type="InterPro" id="IPR005119">
    <property type="entry name" value="LysR_subst-bd"/>
</dbReference>
<keyword evidence="7" id="KW-1185">Reference proteome</keyword>
<dbReference type="Gene3D" id="3.40.190.290">
    <property type="match status" value="1"/>
</dbReference>
<dbReference type="SUPFAM" id="SSF46785">
    <property type="entry name" value="Winged helix' DNA-binding domain"/>
    <property type="match status" value="1"/>
</dbReference>
<dbReference type="PANTHER" id="PTHR30126:SF81">
    <property type="entry name" value="HTH-TYPE TRANSCRIPTIONAL REGULATOR ILVY"/>
    <property type="match status" value="1"/>
</dbReference>
<dbReference type="AlphaFoldDB" id="A0YAZ7"/>
<keyword evidence="3" id="KW-0238">DNA-binding</keyword>
<dbReference type="Gene3D" id="1.10.10.10">
    <property type="entry name" value="Winged helix-like DNA-binding domain superfamily/Winged helix DNA-binding domain"/>
    <property type="match status" value="1"/>
</dbReference>
<proteinExistence type="inferred from homology"/>
<evidence type="ECO:0000256" key="1">
    <source>
        <dbReference type="ARBA" id="ARBA00009437"/>
    </source>
</evidence>
<dbReference type="PANTHER" id="PTHR30126">
    <property type="entry name" value="HTH-TYPE TRANSCRIPTIONAL REGULATOR"/>
    <property type="match status" value="1"/>
</dbReference>